<dbReference type="Proteomes" id="UP000094609">
    <property type="component" value="Chromosome"/>
</dbReference>
<keyword evidence="5" id="KW-0547">Nucleotide-binding</keyword>
<evidence type="ECO:0000256" key="3">
    <source>
        <dbReference type="ARBA" id="ARBA00022475"/>
    </source>
</evidence>
<evidence type="ECO:0000256" key="4">
    <source>
        <dbReference type="ARBA" id="ARBA00022692"/>
    </source>
</evidence>
<keyword evidence="3" id="KW-1003">Cell membrane</keyword>
<name>A0A1D7TMT6_9BACT</name>
<keyword evidence="6" id="KW-0067">ATP-binding</keyword>
<feature type="transmembrane region" description="Helical" evidence="9">
    <location>
        <begin position="144"/>
        <end position="166"/>
    </location>
</feature>
<evidence type="ECO:0000313" key="12">
    <source>
        <dbReference type="EMBL" id="AOO66293.1"/>
    </source>
</evidence>
<dbReference type="PANTHER" id="PTHR24221:SF397">
    <property type="entry name" value="ABC TRANSPORTER, ATP-BINDING TRANSMEMBRANE PROTEIN"/>
    <property type="match status" value="1"/>
</dbReference>
<dbReference type="EMBL" id="CP017111">
    <property type="protein sequence ID" value="AOO66293.1"/>
    <property type="molecule type" value="Genomic_DNA"/>
</dbReference>
<dbReference type="PROSITE" id="PS00211">
    <property type="entry name" value="ABC_TRANSPORTER_1"/>
    <property type="match status" value="1"/>
</dbReference>
<dbReference type="GO" id="GO:0005886">
    <property type="term" value="C:plasma membrane"/>
    <property type="evidence" value="ECO:0007669"/>
    <property type="project" value="UniProtKB-SubCell"/>
</dbReference>
<sequence length="595" mass="65642">MSHTHAHHYASLPKVYQLSVALAGNYASGFKRSLVFFTLAFTAQGVAFAMFYPLLKALFATPFIVADVLFYLSGMALFSLLFCVLKWLGHGFDYSGYIAEVTHDLRTTLGNALRKMPLEKLSRYKTGELNAIFSSSVDESVMHMGVVAALFLQITVVPIVVVLVTLFIEWKLALIMAILIPMMIPLYRWKRRVSIEEKSDFSEANAHLEAGFIEYVQGLAVLRALNQTGANAKNLHASIEHVRAVQGKGVEQATLPLLIMGVLIEVILLILLAVGSFMVDEHLLALPTLAAMLVIVSRLSEPLSIFLGIVPMFDLMDTAFLHIKSILASTPLHVKMPTAEPKSFEVTFSGVNFAYEGENERALKEVSFTLKERTLNAIVGTSGSGKTTLSKVLMRHFDPQRGEVRLGGVDVRSISSDTLMKHFSVVFQDVYLFDDTILNNIRMGRSDASDEAVEEAAKAAFCHEFIARLPEGYQTRIGDIGGSLSGGERQRISIARAILKNAPIVILDEPTAALDTQSEVAVQRAIDALVHDKTVIVIAHRLSTIRAADKILVFDAGCLVEEGTHESLVVKEGKYHAMWSAQQRIKTWNLNTHVR</sequence>
<evidence type="ECO:0000256" key="8">
    <source>
        <dbReference type="ARBA" id="ARBA00023136"/>
    </source>
</evidence>
<evidence type="ECO:0000256" key="7">
    <source>
        <dbReference type="ARBA" id="ARBA00022989"/>
    </source>
</evidence>
<feature type="domain" description="ABC transmembrane type-1" evidence="11">
    <location>
        <begin position="33"/>
        <end position="315"/>
    </location>
</feature>
<evidence type="ECO:0000256" key="1">
    <source>
        <dbReference type="ARBA" id="ARBA00004651"/>
    </source>
</evidence>
<dbReference type="STRING" id="1193502.SHALO_2534"/>
<dbReference type="InterPro" id="IPR011527">
    <property type="entry name" value="ABC1_TM_dom"/>
</dbReference>
<dbReference type="AlphaFoldDB" id="A0A1D7TMT6"/>
<dbReference type="KEGG" id="shal:SHALO_2534"/>
<dbReference type="InterPro" id="IPR003439">
    <property type="entry name" value="ABC_transporter-like_ATP-bd"/>
</dbReference>
<gene>
    <name evidence="12" type="ORF">SHALO_2534</name>
</gene>
<organism evidence="12 13">
    <name type="scientific">Sulfurospirillum halorespirans DSM 13726</name>
    <dbReference type="NCBI Taxonomy" id="1193502"/>
    <lineage>
        <taxon>Bacteria</taxon>
        <taxon>Pseudomonadati</taxon>
        <taxon>Campylobacterota</taxon>
        <taxon>Epsilonproteobacteria</taxon>
        <taxon>Campylobacterales</taxon>
        <taxon>Sulfurospirillaceae</taxon>
        <taxon>Sulfurospirillum</taxon>
    </lineage>
</organism>
<dbReference type="InterPro" id="IPR017871">
    <property type="entry name" value="ABC_transporter-like_CS"/>
</dbReference>
<dbReference type="InterPro" id="IPR027417">
    <property type="entry name" value="P-loop_NTPase"/>
</dbReference>
<dbReference type="Gene3D" id="1.20.1560.10">
    <property type="entry name" value="ABC transporter type 1, transmembrane domain"/>
    <property type="match status" value="1"/>
</dbReference>
<keyword evidence="2" id="KW-0813">Transport</keyword>
<evidence type="ECO:0000313" key="13">
    <source>
        <dbReference type="Proteomes" id="UP000094609"/>
    </source>
</evidence>
<dbReference type="Pfam" id="PF00005">
    <property type="entry name" value="ABC_tran"/>
    <property type="match status" value="1"/>
</dbReference>
<evidence type="ECO:0000256" key="2">
    <source>
        <dbReference type="ARBA" id="ARBA00022448"/>
    </source>
</evidence>
<evidence type="ECO:0000256" key="9">
    <source>
        <dbReference type="SAM" id="Phobius"/>
    </source>
</evidence>
<feature type="transmembrane region" description="Helical" evidence="9">
    <location>
        <begin position="61"/>
        <end position="85"/>
    </location>
</feature>
<protein>
    <submittedName>
        <fullName evidence="12">Siderophore-Fe3+ uptake transporter, YbtQ-like</fullName>
    </submittedName>
</protein>
<comment type="subcellular location">
    <subcellularLocation>
        <location evidence="1">Cell membrane</location>
        <topology evidence="1">Multi-pass membrane protein</topology>
    </subcellularLocation>
</comment>
<evidence type="ECO:0000259" key="11">
    <source>
        <dbReference type="PROSITE" id="PS50929"/>
    </source>
</evidence>
<dbReference type="Gene3D" id="3.40.50.300">
    <property type="entry name" value="P-loop containing nucleotide triphosphate hydrolases"/>
    <property type="match status" value="1"/>
</dbReference>
<keyword evidence="8 9" id="KW-0472">Membrane</keyword>
<dbReference type="FunFam" id="3.40.50.300:FF:000221">
    <property type="entry name" value="Multidrug ABC transporter ATP-binding protein"/>
    <property type="match status" value="1"/>
</dbReference>
<dbReference type="SUPFAM" id="SSF90123">
    <property type="entry name" value="ABC transporter transmembrane region"/>
    <property type="match status" value="1"/>
</dbReference>
<evidence type="ECO:0000259" key="10">
    <source>
        <dbReference type="PROSITE" id="PS50893"/>
    </source>
</evidence>
<keyword evidence="7 9" id="KW-1133">Transmembrane helix</keyword>
<dbReference type="PROSITE" id="PS50929">
    <property type="entry name" value="ABC_TM1F"/>
    <property type="match status" value="1"/>
</dbReference>
<dbReference type="GO" id="GO:0140359">
    <property type="term" value="F:ABC-type transporter activity"/>
    <property type="evidence" value="ECO:0007669"/>
    <property type="project" value="InterPro"/>
</dbReference>
<feature type="transmembrane region" description="Helical" evidence="9">
    <location>
        <begin position="34"/>
        <end position="55"/>
    </location>
</feature>
<evidence type="ECO:0000256" key="5">
    <source>
        <dbReference type="ARBA" id="ARBA00022741"/>
    </source>
</evidence>
<dbReference type="InterPro" id="IPR039421">
    <property type="entry name" value="Type_1_exporter"/>
</dbReference>
<keyword evidence="4 9" id="KW-0812">Transmembrane</keyword>
<feature type="transmembrane region" description="Helical" evidence="9">
    <location>
        <begin position="257"/>
        <end position="278"/>
    </location>
</feature>
<feature type="transmembrane region" description="Helical" evidence="9">
    <location>
        <begin position="172"/>
        <end position="189"/>
    </location>
</feature>
<dbReference type="PATRIC" id="fig|1193502.14.peg.2566"/>
<dbReference type="GO" id="GO:0005524">
    <property type="term" value="F:ATP binding"/>
    <property type="evidence" value="ECO:0007669"/>
    <property type="project" value="UniProtKB-KW"/>
</dbReference>
<reference evidence="13" key="1">
    <citation type="submission" date="2016-08" db="EMBL/GenBank/DDBJ databases">
        <title>Complete genome sequence of the organohalide-respiring Epsilonproteobacterium Sulfurospirillum halorespirans.</title>
        <authorList>
            <person name="Goris T."/>
            <person name="Zimmermann J."/>
            <person name="Schenz B."/>
            <person name="Lemos M."/>
            <person name="Hackermueller J."/>
            <person name="Diekert G."/>
        </authorList>
    </citation>
    <scope>NUCLEOTIDE SEQUENCE [LARGE SCALE GENOMIC DNA]</scope>
    <source>
        <strain>DSM 13726</strain>
        <strain evidence="13">PCE-M2</strain>
    </source>
</reference>
<dbReference type="InterPro" id="IPR003593">
    <property type="entry name" value="AAA+_ATPase"/>
</dbReference>
<accession>A0A1D7TMT6</accession>
<dbReference type="SMART" id="SM00382">
    <property type="entry name" value="AAA"/>
    <property type="match status" value="1"/>
</dbReference>
<dbReference type="InterPro" id="IPR036640">
    <property type="entry name" value="ABC1_TM_sf"/>
</dbReference>
<evidence type="ECO:0000256" key="6">
    <source>
        <dbReference type="ARBA" id="ARBA00022840"/>
    </source>
</evidence>
<proteinExistence type="predicted"/>
<dbReference type="PROSITE" id="PS50893">
    <property type="entry name" value="ABC_TRANSPORTER_2"/>
    <property type="match status" value="1"/>
</dbReference>
<dbReference type="PANTHER" id="PTHR24221">
    <property type="entry name" value="ATP-BINDING CASSETTE SUB-FAMILY B"/>
    <property type="match status" value="1"/>
</dbReference>
<dbReference type="Pfam" id="PF00664">
    <property type="entry name" value="ABC_membrane"/>
    <property type="match status" value="1"/>
</dbReference>
<dbReference type="SUPFAM" id="SSF52540">
    <property type="entry name" value="P-loop containing nucleoside triphosphate hydrolases"/>
    <property type="match status" value="1"/>
</dbReference>
<dbReference type="GO" id="GO:0034040">
    <property type="term" value="F:ATPase-coupled lipid transmembrane transporter activity"/>
    <property type="evidence" value="ECO:0007669"/>
    <property type="project" value="TreeGrafter"/>
</dbReference>
<keyword evidence="13" id="KW-1185">Reference proteome</keyword>
<dbReference type="GO" id="GO:0016887">
    <property type="term" value="F:ATP hydrolysis activity"/>
    <property type="evidence" value="ECO:0007669"/>
    <property type="project" value="InterPro"/>
</dbReference>
<dbReference type="RefSeq" id="WP_069478841.1">
    <property type="nucleotide sequence ID" value="NZ_CP017111.1"/>
</dbReference>
<feature type="domain" description="ABC transporter" evidence="10">
    <location>
        <begin position="346"/>
        <end position="581"/>
    </location>
</feature>